<dbReference type="GO" id="GO:0014808">
    <property type="term" value="P:release of sequestered calcium ion into cytosol by sarcoplasmic reticulum"/>
    <property type="evidence" value="ECO:0000318"/>
    <property type="project" value="GO_Central"/>
</dbReference>
<dbReference type="GeneTree" id="ENSGT00940000155507"/>
<dbReference type="SMART" id="SM00449">
    <property type="entry name" value="SPRY"/>
    <property type="match status" value="3"/>
</dbReference>
<dbReference type="InterPro" id="IPR003032">
    <property type="entry name" value="Ryanodine_rcpt"/>
</dbReference>
<dbReference type="InterPro" id="IPR000699">
    <property type="entry name" value="RIH_dom"/>
</dbReference>
<feature type="transmembrane region" description="Helical" evidence="17">
    <location>
        <begin position="4387"/>
        <end position="4406"/>
    </location>
</feature>
<feature type="domain" description="MIR" evidence="20">
    <location>
        <begin position="215"/>
        <end position="269"/>
    </location>
</feature>
<feature type="region of interest" description="Disordered" evidence="16">
    <location>
        <begin position="3399"/>
        <end position="3419"/>
    </location>
</feature>
<dbReference type="GO" id="GO:0034704">
    <property type="term" value="C:calcium channel complex"/>
    <property type="evidence" value="ECO:0000318"/>
    <property type="project" value="GO_Central"/>
</dbReference>
<dbReference type="FunFam" id="1.10.490.160:FF:000003">
    <property type="entry name" value="Ryanodine receptor, isoform E"/>
    <property type="match status" value="1"/>
</dbReference>
<dbReference type="FunFam" id="2.80.10.50:FF:000006">
    <property type="entry name" value="Ryanodine receptor 2 (Cardiac)"/>
    <property type="match status" value="1"/>
</dbReference>
<dbReference type="GO" id="GO:0005516">
    <property type="term" value="F:calmodulin binding"/>
    <property type="evidence" value="ECO:0007669"/>
    <property type="project" value="UniProtKB-KW"/>
</dbReference>
<dbReference type="FunFam" id="1.10.287.70:FF:000017">
    <property type="entry name" value="ryanodine receptor isoform X2"/>
    <property type="match status" value="1"/>
</dbReference>
<feature type="compositionally biased region" description="Basic and acidic residues" evidence="16">
    <location>
        <begin position="1804"/>
        <end position="1818"/>
    </location>
</feature>
<dbReference type="InterPro" id="IPR035910">
    <property type="entry name" value="RyR/IP3R_RIH_dom_sf"/>
</dbReference>
<dbReference type="STRING" id="9258.ENSOANP00000015098"/>
<feature type="region of interest" description="Disordered" evidence="16">
    <location>
        <begin position="3314"/>
        <end position="3334"/>
    </location>
</feature>
<evidence type="ECO:0000256" key="17">
    <source>
        <dbReference type="SAM" id="Phobius"/>
    </source>
</evidence>
<keyword evidence="11" id="KW-0406">Ion transport</keyword>
<evidence type="ECO:0000256" key="11">
    <source>
        <dbReference type="ARBA" id="ARBA00023065"/>
    </source>
</evidence>
<dbReference type="InterPro" id="IPR003877">
    <property type="entry name" value="SPRY_dom"/>
</dbReference>
<dbReference type="InterPro" id="IPR015925">
    <property type="entry name" value="Ryanodine_IP3_receptor"/>
</dbReference>
<evidence type="ECO:0000256" key="15">
    <source>
        <dbReference type="ARBA" id="ARBA00036634"/>
    </source>
</evidence>
<dbReference type="Bgee" id="ENSOANG00000009508">
    <property type="expression patterns" value="Expressed in cerebellum and 6 other cell types or tissues"/>
</dbReference>
<keyword evidence="3" id="KW-0109">Calcium transport</keyword>
<feature type="region of interest" description="Disordered" evidence="16">
    <location>
        <begin position="4066"/>
        <end position="4094"/>
    </location>
</feature>
<dbReference type="SUPFAM" id="SSF47473">
    <property type="entry name" value="EF-hand"/>
    <property type="match status" value="1"/>
</dbReference>
<evidence type="ECO:0000259" key="19">
    <source>
        <dbReference type="PROSITE" id="PS50222"/>
    </source>
</evidence>
<evidence type="ECO:0000256" key="6">
    <source>
        <dbReference type="ARBA" id="ARBA00022737"/>
    </source>
</evidence>
<evidence type="ECO:0000256" key="16">
    <source>
        <dbReference type="SAM" id="MobiDB-lite"/>
    </source>
</evidence>
<keyword evidence="5 17" id="KW-0812">Transmembrane</keyword>
<proteinExistence type="predicted"/>
<dbReference type="FunFam" id="2.80.10.50:FF:000009">
    <property type="entry name" value="Ryanodine receptor 1 (skeletal)"/>
    <property type="match status" value="1"/>
</dbReference>
<dbReference type="InterPro" id="IPR014821">
    <property type="entry name" value="Ins145_P3_rcpt"/>
</dbReference>
<dbReference type="GO" id="GO:0042383">
    <property type="term" value="C:sarcolemma"/>
    <property type="evidence" value="ECO:0000318"/>
    <property type="project" value="GO_Central"/>
</dbReference>
<dbReference type="InterPro" id="IPR035764">
    <property type="entry name" value="SPRY2_RyR"/>
</dbReference>
<evidence type="ECO:0000259" key="20">
    <source>
        <dbReference type="PROSITE" id="PS50919"/>
    </source>
</evidence>
<dbReference type="GO" id="GO:0005219">
    <property type="term" value="F:ryanodine-sensitive calcium-release channel activity"/>
    <property type="evidence" value="ECO:0000318"/>
    <property type="project" value="GO_Central"/>
</dbReference>
<evidence type="ECO:0000256" key="13">
    <source>
        <dbReference type="ARBA" id="ARBA00023286"/>
    </source>
</evidence>
<evidence type="ECO:0000256" key="8">
    <source>
        <dbReference type="ARBA" id="ARBA00022860"/>
    </source>
</evidence>
<sequence>MRPLECPHPPPTPLTVLHLQEDEVVLQCVANIHKEQRKFCLAAEGLGNRLCFLEPTSEAKYVPPDLCICHFVLQQSLSVRALQEMLANSGEDPGDGVSATQGGSRRTLLYGHALLLRHAFSGMYLTCLTMSRSQTDKLAFDVGLREHAVGEACWWTIHPTSKQRSEGEKVRIGDDLILVSVSSERYLHLSVSNGAIGVDAAFLQTLWNVHPTCSAGYLLGGHVVRLFHGHDECLTVPLADQSDSQHRRVFYEAGGAGSRARSLWTVEPLRISWSGGSIRWGQAFRLRHITSGQYLALAEDQGLVLQDRSRADTASTAFCFRPSKPDGSHKAEPEGMGVAEIKYGDSVCFVQHVASGLWVTFKAQDMKTSRLGPLRRKVILHQEGHTDDGLTLQRCQREESQASRIIRNTTSLFSQFLRYGPGMGAGRAWARAMRATLRDLIAYFRPPAEGVQHEDKQSRLRALRNRQNLFKEEGMLTLVLNCIDRLNIYNSATHFAGFAREESSAAWKEILNLFYELLAALIRGNRNNCAQFSRRLDWLIGKLDRLESSSGILEVVHCILTESPEALTLITESHIKSIISLLDKHGRNPKVLVVLCSLCLCNGVAVRANQNLICDHLLPRRDLLLQTRLVNDVTSIRPNIFLGTSEGSAQYRRWYFELILDQVQPFLTAEPTHLRVGWASSAGYAPYPGGGEGWGGNGVGDDLYSYGFDGLHLWSGRISRAVASANQHLLKSDDVVSCCLDLAAPSVSFRINGQPVQGMFEGFGTTGYFFPVASFSAGVKIRFLLGGRHGDFKFLPPSGYAPCAEALLPGERMRLEPVKEYKRDRAGVRDLLGTSHFLSQAAFTPRPIDTSRISLPPHLEKVRDRLAENIHELWAVSKTELGWTFGKVRDDNKKQHPCLVEFSKLPDTEKNYNLQMSTETLKTLLALGCHVVHANLAAEEDLKKLKLPKNYVMSGGYKPAPLDLSEVKLLPTQEALVDKLAENAHNIWAKDRIEQGWTYGTQQDLKNKRNPRLVPYALLDERTKKSGRDSLREAVRSIVGYGYSIEPSDQELPDQNVEKVSVDKIRFFRVERSYAVKTGRWYFEFEAVTGGDMRVGWARPGCRPDVELGADDQAFVFEGNRGQRWHRGRSSFGRCWKAGDVVGCLVNLDDASMLFTLNGDLLITSLGSELAFADYDIDHGFVPICSLGLAQIGRMNLGMDASTFKFYTTCGLQEGFQPFAVNMNRDVAMWFSKRLPTFVNVPGNHPHVEVARVDGTIDSPPCLKVTHKTFGTQSSGPGMLYCRLSMPVDPWFTRPTKGQEAQPGAPPTLDIQPNTHAIPPLSLPCSLCQEKLGSTQLSTFQCSITVLRPHHSALFPLPQCSFSVRIFAGQDPSCVWVGWVTPDYHFYSDKFDLHQSCSVTVTLGDERGRVHESVRRSNCYMVCGGETLAAPQRPVRSNADLKIGCVLDLASGILSFSANGTELTTCYQVEPHTKVFPAVFLQPTSTALFQFELGRLKGAMPLSAAIFPSEERNPMPQCPPRLDVQTLRPVLWSRMPSRFLKVETERVSERQGWAVRCLEPLQMMALHIPEENRCVDVLELCEQEDLLLFHYHTLRLYGAVCALGNGRAAAALCGHVDLPQLFHAIDDQYLPGLLRAGFFDLLISAYLDQAKEANLAMKNEFIIPIAPATRQIRLYPGPSERHGLPGVGPGSCLRPGSRLGPAPRAGVPGSVSTGGGARGTSPGVPLRALKERALAMLTEAVRGSGAHVRDPVGGSVEFEFVPVLKLVRALLIMGEFSGDNVRQILLLVDPTVFGEPQAETGAGARKEAEAREEGKAVEAGEEAGQEPRGPAKGLLQMRLPESVKLQMCELLSHFCDCELQHRVEATVAFGDGYVSRLQVNQKQRYSELMQALNMSAALTAKKTREFRSPPQEQINILLNFQLGEDCPCPPELREDLYDFHEDLLSHCGVPLGKEEEEEEDTAWMHRLWGLVGKIKRRSGPQEEKMGEEEERTSLKELISQTMVRWAQEERIRDPELVRAMFHLLRRQYDSVGELLRALRKTYAISQASVEDAAHLLAALGQIRSLLSVTMGPEEELLMINGLGDIMNNKVFYQHPNLMRVLGMHETVMEVMVNVLGGHKQMAFPRMVASCCRFLCYFCRISRQNQKAMFEHLSYLLENSSVGLGQGSTPLDVAASSVMDNNELALGLEEPDLDKVVTYLAGCGLQSCPLLLARGYPDLGWNPIEGERYLSFLRFAVFVNGESVEENASVVVKLLIRRPECFGPALRGEGGAGLLAAVQGAIKISETPALDLPSQGPRRELRQEKWGDEKEEIVHMGYTILSFYSALIDLLGRCAPETHLIQTGKGEAIRIRSILRSLVPTEDLVGIISLRLKLPTLDKDGLVTEPDMSASFCPEHKAPMVLFLDRVYGVEDQNFLLHLLEVGFLPDLRASASLDTASLSTTEAALALNRYLCSAVLPLLTRCAPLFSGTEHCTSLMDSTLQTIYPRGPGHGGEQLLRRLVFDVPLLSEFCRMPLKLLTNHYEQCWKYYCLPAGGGGCDFAAEEELHLTEKLFWGIFDSLSHKKFEPDLFRMALPCLSAIAGALPPDYTDTRAPATLVKQTSVDVDGNFDPKPIDTSNLTLPEKLETLVTKFAEHVHDRWAWDKVGGCRRPATKQGLWRVGEQGAVPALPCLTCQEKELYRWPARESLKSMLALGWTLERTREGEAMAHSRENEKLRSVALGNGYSPAPLDLSNVVLSRELQMMVEVIAENYHNIWARKKKSELESRGGGSHPLLVPYDTLTAKEKCRDREKAQELFRFLQVNGVVVSRGLKGLEPDASSVEKRFAYQFLKKILKYVSSAQEFIVHLEAIVSSGKAEKSPHAQEIKFFAKVLLPLVDQYFTNHGLYFLSSPLRPLGSSGSASNKEKEMVASLFCKLAALVRHRISLFGKGGPGAGESCMEPLAHRTVMKSGSELVKAGLRAFFENAAEDLEKTSENLKLGKFTHSRNQIKGVSQNINYTTAALLPVLTSIFDHVAQHQFGSDLLLGDIQISCYHILCSLYTLGTAKNIYVERQRPALGECLAALAAAIPVAFLEPALDHHNPLSVFNAKTPRERAILRLPERAEEMTREIPRFGGAAEGWWWSWPSRVAATWRRHTSSTWPCPCCAATWHPGGRAGPIAGPPGSGASRPGPRCSTVTSDQLSLVLGAILRIVHNNLGVDEASWMKRIAVYAQPIIDRARPHLLRSHFLPTLEKLKKKAGEDRAGEERLRAGERGPCRLPRRAGWLKRPDSDSDELFRMVAEVFILWCRSHNFKREEQNFVIQNEINNLAFLTGGGKNKLGKSGGQDQERKRTRRRGDLYSVQTSLIVAALKKMLPVGLNMGTRGEQELIALGKARYAHRDTEAEVKEHLRNNLHLREKVKPSRIPGPGMLSPRGGPGAPERTAEQTVERIQRLSAALFHLEQVEQPLRSKKAVWHKLLSKQRKRAVVACFRMAPLYNLPRWVPAPTTGPQRKGIWDLWREGGLWGRSILGMAEEEEEAGEEEKEKQPDPLHQVILHFSRNALTERRSEPWPSHRPQASLLPPLLPLPSRTAPVLQEKETEKQQTLSQQARLHERGAAEMVLQMIGASKGEMGPMAMETLKLGIAILNGGNVRVQQKMLAYLKEKQDAGFFQSLSGLMQSCSVLDLNAFERQNKAQGLGMVTEEGTREKVLQNDEFTRGLFRFLQLLCEGHNSDFQNFLRTQTGNSTTVNIITSTVDYLLRLQESISDFYWFYSGRDIIDEAGQSNFSKALAVAKQIFNSLTEYIQGPCVGNQQSLAHSRLWDAVVGFLHVFANMQMKLSQDSSQIGLLKELLDLLQDMVVMLLSLLEGNVVNGTIGKQMVDTLVESSANVEMILKFFDMFLKLKELTGSDAFRELDRDGRGVLSRKEFQKAMEGQKQYTPAEMAFLLSCTEADADTAFNYVDFVERFHGPARNIGFNVAVLLTNLSEHMPGDPRLRSLLGPASRVLSYFEPHLGRIEIMGGAKRIERVYFEIGESSRTQWEKPQVKESKRQFIFDVVNEGGEAEKMELFVSFCEDTIFEMQLAAQISESSVPDRPDGAGPGERAEAGGAGPAPGRTLRTLRWHWRRLTRPAGRGPGLRLAGALPAGLLRLAGGLLGGLGRALWAAVFGGGLVEGAKSIEVTKILGDMPDPTQFGIHLDDAGVGAGLGGEVDGDGGEAADILSDLFGLPTGEGGGGQPGLDPGLGDLAETACGEGGPPTLESAVRRRRAQVSWAKALAPVGLPGVARFAAGRTGLGPAGGVSAEATPLHFTPLSVSLCQHYLARNFYNLRFLALFVAFAINFILLFYKVRDKTGAPRGLPTNPRAARGGPGLGIRLGRGRGTGRKGPEEEDGVVFFVLQESTGYMAPTLRFLAAVHTLISFVCVIGYYCLKVPLVVFKREKEVARKLEFDGLYITDQPSEDDIKGQWDRLVINTPSFPNKYWDKFVKRKVINKFGDLYGAVRIADLLGLDRNSLDFTTQSPPPSRLSAIDLKYQTWKLGVVFTDNSFLYLAWYTTMSILGHYNNFFFAAHLLDIAMGFKTLRTILSSVTHNGKQLVLTVGLLAVVVYLYTVVAFNFFRKFYNKGEDEEEPDMKCNDMMTCYLFHMYVGVRAGGGIGDEIEDPAGDPYEMYRIVFDITFFFFVIVILLAIIQGLIIDAFGELRDQQEQVREDMETKCFICGIGNDYFDTTPHGFETHTLQEHNLANYLFFLMHLINKDETEHTGQESYVWKMYQERCWDFFPAGDCFRKQYEDQLG</sequence>
<evidence type="ECO:0000256" key="12">
    <source>
        <dbReference type="ARBA" id="ARBA00023136"/>
    </source>
</evidence>
<dbReference type="Pfam" id="PF00622">
    <property type="entry name" value="SPRY"/>
    <property type="match status" value="3"/>
</dbReference>
<evidence type="ECO:0000259" key="18">
    <source>
        <dbReference type="PROSITE" id="PS50188"/>
    </source>
</evidence>
<dbReference type="Gene3D" id="2.80.10.50">
    <property type="match status" value="2"/>
</dbReference>
<keyword evidence="7" id="KW-0106">Calcium</keyword>
<dbReference type="CDD" id="cd12878">
    <property type="entry name" value="SPRY2_RyR"/>
    <property type="match status" value="1"/>
</dbReference>
<dbReference type="OMA" id="TCMSEFI"/>
<dbReference type="Pfam" id="PF08454">
    <property type="entry name" value="RIH_assoc"/>
    <property type="match status" value="1"/>
</dbReference>
<dbReference type="CDD" id="cd12877">
    <property type="entry name" value="SPRY1_RyR"/>
    <property type="match status" value="1"/>
</dbReference>
<dbReference type="Pfam" id="PF02815">
    <property type="entry name" value="MIR"/>
    <property type="match status" value="1"/>
</dbReference>
<dbReference type="InterPro" id="IPR036300">
    <property type="entry name" value="MIR_dom_sf"/>
</dbReference>
<evidence type="ECO:0000256" key="14">
    <source>
        <dbReference type="ARBA" id="ARBA00023303"/>
    </source>
</evidence>
<dbReference type="InterPro" id="IPR011992">
    <property type="entry name" value="EF-hand-dom_pair"/>
</dbReference>
<dbReference type="FunFam" id="2.60.120.920:FF:000003">
    <property type="entry name" value="ryanodine receptor isoform X2"/>
    <property type="match status" value="1"/>
</dbReference>
<dbReference type="GO" id="GO:0005790">
    <property type="term" value="C:smooth endoplasmic reticulum"/>
    <property type="evidence" value="ECO:0000318"/>
    <property type="project" value="GO_Central"/>
</dbReference>
<dbReference type="InterPro" id="IPR013333">
    <property type="entry name" value="Ryan_recept"/>
</dbReference>
<keyword evidence="22" id="KW-1185">Reference proteome</keyword>
<feature type="transmembrane region" description="Helical" evidence="17">
    <location>
        <begin position="4305"/>
        <end position="4325"/>
    </location>
</feature>
<accession>F6XF06</accession>
<keyword evidence="9" id="KW-0703">Sarcoplasmic reticulum</keyword>
<dbReference type="Pfam" id="PF01365">
    <property type="entry name" value="RYDR_ITPR"/>
    <property type="match status" value="2"/>
</dbReference>
<dbReference type="Gene3D" id="1.10.238.10">
    <property type="entry name" value="EF-hand"/>
    <property type="match status" value="1"/>
</dbReference>
<dbReference type="Gene3D" id="2.60.120.920">
    <property type="match status" value="3"/>
</dbReference>
<evidence type="ECO:0000313" key="22">
    <source>
        <dbReference type="Proteomes" id="UP000002279"/>
    </source>
</evidence>
<keyword evidence="2" id="KW-0813">Transport</keyword>
<keyword evidence="12 17" id="KW-0472">Membrane</keyword>
<feature type="region of interest" description="Disordered" evidence="16">
    <location>
        <begin position="1690"/>
        <end position="1724"/>
    </location>
</feature>
<dbReference type="Gene3D" id="1.25.10.30">
    <property type="entry name" value="IP3 receptor type 1 binding core, RIH domain"/>
    <property type="match status" value="1"/>
</dbReference>
<protein>
    <submittedName>
        <fullName evidence="21">Ryanodine receptor 3</fullName>
    </submittedName>
</protein>
<evidence type="ECO:0000256" key="3">
    <source>
        <dbReference type="ARBA" id="ARBA00022568"/>
    </source>
</evidence>
<name>F6XF06_ORNAN</name>
<dbReference type="GO" id="GO:0006941">
    <property type="term" value="P:striated muscle contraction"/>
    <property type="evidence" value="ECO:0000318"/>
    <property type="project" value="GO_Central"/>
</dbReference>
<feature type="domain" description="EF-hand" evidence="19">
    <location>
        <begin position="3882"/>
        <end position="3917"/>
    </location>
</feature>
<gene>
    <name evidence="21" type="primary">RYR3</name>
</gene>
<dbReference type="GO" id="GO:0006874">
    <property type="term" value="P:intracellular calcium ion homeostasis"/>
    <property type="evidence" value="ECO:0007669"/>
    <property type="project" value="InterPro"/>
</dbReference>
<keyword evidence="13" id="KW-1071">Ligand-gated ion channel</keyword>
<reference evidence="21" key="2">
    <citation type="submission" date="2025-09" db="UniProtKB">
        <authorList>
            <consortium name="Ensembl"/>
        </authorList>
    </citation>
    <scope>IDENTIFICATION</scope>
    <source>
        <strain evidence="21">Glennie</strain>
    </source>
</reference>
<dbReference type="PROSITE" id="PS50919">
    <property type="entry name" value="MIR"/>
    <property type="match status" value="3"/>
</dbReference>
<dbReference type="InterPro" id="IPR001870">
    <property type="entry name" value="B30.2/SPRY"/>
</dbReference>
<feature type="domain" description="MIR" evidence="20">
    <location>
        <begin position="275"/>
        <end position="323"/>
    </location>
</feature>
<dbReference type="Pfam" id="PF08709">
    <property type="entry name" value="Ins145_P3_rec"/>
    <property type="match status" value="1"/>
</dbReference>
<dbReference type="Ensembl" id="ENSOANT00000015101.4">
    <property type="protein sequence ID" value="ENSOANP00000015098.3"/>
    <property type="gene ID" value="ENSOANG00000009508.4"/>
</dbReference>
<feature type="domain" description="MIR" evidence="20">
    <location>
        <begin position="105"/>
        <end position="160"/>
    </location>
</feature>
<dbReference type="InterPro" id="IPR002048">
    <property type="entry name" value="EF_hand_dom"/>
</dbReference>
<dbReference type="PANTHER" id="PTHR46399:SF9">
    <property type="entry name" value="RYANODINE RECEPTOR 3"/>
    <property type="match status" value="1"/>
</dbReference>
<evidence type="ECO:0000256" key="4">
    <source>
        <dbReference type="ARBA" id="ARBA00022673"/>
    </source>
</evidence>
<dbReference type="InterPro" id="IPR009460">
    <property type="entry name" value="Ryanrecept_TM4-6"/>
</dbReference>
<keyword evidence="10 17" id="KW-1133">Transmembrane helix</keyword>
<dbReference type="GO" id="GO:0005509">
    <property type="term" value="F:calcium ion binding"/>
    <property type="evidence" value="ECO:0007669"/>
    <property type="project" value="InterPro"/>
</dbReference>
<evidence type="ECO:0000256" key="5">
    <source>
        <dbReference type="ARBA" id="ARBA00022692"/>
    </source>
</evidence>
<feature type="transmembrane region" description="Helical" evidence="17">
    <location>
        <begin position="4654"/>
        <end position="4677"/>
    </location>
</feature>
<dbReference type="InterPro" id="IPR005821">
    <property type="entry name" value="Ion_trans_dom"/>
</dbReference>
<keyword evidence="6" id="KW-0677">Repeat</keyword>
<dbReference type="SMART" id="SM00472">
    <property type="entry name" value="MIR"/>
    <property type="match status" value="4"/>
</dbReference>
<dbReference type="FunFam" id="2.60.120.920:FF:000019">
    <property type="entry name" value="Ryanodine receptor 1 (skeletal)"/>
    <property type="match status" value="1"/>
</dbReference>
<dbReference type="SUPFAM" id="SSF82109">
    <property type="entry name" value="MIR domain"/>
    <property type="match status" value="2"/>
</dbReference>
<feature type="transmembrane region" description="Helical" evidence="17">
    <location>
        <begin position="4573"/>
        <end position="4595"/>
    </location>
</feature>
<keyword evidence="8" id="KW-0112">Calmodulin-binding</keyword>
<comment type="catalytic activity">
    <reaction evidence="15">
        <text>Ca(2+)(in) = Ca(2+)(out)</text>
        <dbReference type="Rhea" id="RHEA:29671"/>
        <dbReference type="ChEBI" id="CHEBI:29108"/>
    </reaction>
</comment>
<evidence type="ECO:0000256" key="1">
    <source>
        <dbReference type="ARBA" id="ARBA00004326"/>
    </source>
</evidence>
<dbReference type="eggNOG" id="KOG2243">
    <property type="taxonomic scope" value="Eukaryota"/>
</dbReference>
<dbReference type="SUPFAM" id="SSF49899">
    <property type="entry name" value="Concanavalin A-like lectins/glucanases"/>
    <property type="match status" value="3"/>
</dbReference>
<dbReference type="HOGENOM" id="CLU_000040_0_0_1"/>
<dbReference type="GO" id="GO:0033017">
    <property type="term" value="C:sarcoplasmic reticulum membrane"/>
    <property type="evidence" value="ECO:0000318"/>
    <property type="project" value="GO_Central"/>
</dbReference>
<dbReference type="InParanoid" id="F6XF06"/>
<dbReference type="InterPro" id="IPR016093">
    <property type="entry name" value="MIR_motif"/>
</dbReference>
<evidence type="ECO:0000256" key="2">
    <source>
        <dbReference type="ARBA" id="ARBA00022448"/>
    </source>
</evidence>
<feature type="transmembrane region" description="Helical" evidence="17">
    <location>
        <begin position="4528"/>
        <end position="4552"/>
    </location>
</feature>
<keyword evidence="4" id="KW-0107">Calcium channel</keyword>
<dbReference type="Pfam" id="PF21119">
    <property type="entry name" value="RYDR_Jsol"/>
    <property type="match status" value="1"/>
</dbReference>
<dbReference type="SUPFAM" id="SSF100909">
    <property type="entry name" value="IP3 receptor type 1 binding core, domain 2"/>
    <property type="match status" value="2"/>
</dbReference>
<feature type="domain" description="B30.2/SPRY" evidence="18">
    <location>
        <begin position="1006"/>
        <end position="1202"/>
    </location>
</feature>
<dbReference type="InterPro" id="IPR035761">
    <property type="entry name" value="SPRY1_RyR"/>
</dbReference>
<evidence type="ECO:0000313" key="21">
    <source>
        <dbReference type="Ensembl" id="ENSOANP00000015098.3"/>
    </source>
</evidence>
<feature type="domain" description="B30.2/SPRY" evidence="18">
    <location>
        <begin position="560"/>
        <end position="790"/>
    </location>
</feature>
<dbReference type="Gene3D" id="6.20.350.10">
    <property type="match status" value="1"/>
</dbReference>
<dbReference type="Pfam" id="PF02026">
    <property type="entry name" value="RyR"/>
    <property type="match status" value="4"/>
</dbReference>
<feature type="region of interest" description="Disordered" evidence="16">
    <location>
        <begin position="1796"/>
        <end position="1832"/>
    </location>
</feature>
<dbReference type="GO" id="GO:0030018">
    <property type="term" value="C:Z disc"/>
    <property type="evidence" value="ECO:0000318"/>
    <property type="project" value="GO_Central"/>
</dbReference>
<dbReference type="Gene3D" id="1.10.287.70">
    <property type="match status" value="1"/>
</dbReference>
<dbReference type="PROSITE" id="PS50188">
    <property type="entry name" value="B302_SPRY"/>
    <property type="match status" value="2"/>
</dbReference>
<dbReference type="CDD" id="cd12879">
    <property type="entry name" value="SPRY3_RyR"/>
    <property type="match status" value="1"/>
</dbReference>
<evidence type="ECO:0000256" key="7">
    <source>
        <dbReference type="ARBA" id="ARBA00022837"/>
    </source>
</evidence>
<evidence type="ECO:0000256" key="9">
    <source>
        <dbReference type="ARBA" id="ARBA00022951"/>
    </source>
</evidence>
<dbReference type="InterPro" id="IPR013320">
    <property type="entry name" value="ConA-like_dom_sf"/>
</dbReference>
<dbReference type="PANTHER" id="PTHR46399">
    <property type="entry name" value="B30.2/SPRY DOMAIN-CONTAINING PROTEIN"/>
    <property type="match status" value="1"/>
</dbReference>
<dbReference type="InterPro" id="IPR013662">
    <property type="entry name" value="RIH_assoc-dom"/>
</dbReference>
<reference evidence="21" key="1">
    <citation type="submission" date="2025-08" db="UniProtKB">
        <authorList>
            <consortium name="Ensembl"/>
        </authorList>
    </citation>
    <scope>IDENTIFICATION</scope>
    <source>
        <strain evidence="21">Glennie</strain>
    </source>
</reference>
<dbReference type="InterPro" id="IPR043136">
    <property type="entry name" value="B30.2/SPRY_sf"/>
</dbReference>
<dbReference type="Pfam" id="PF00520">
    <property type="entry name" value="Ion_trans"/>
    <property type="match status" value="1"/>
</dbReference>
<dbReference type="InterPro" id="IPR048581">
    <property type="entry name" value="RYDR_Jsol"/>
</dbReference>
<comment type="subcellular location">
    <subcellularLocation>
        <location evidence="1">Sarcoplasmic reticulum membrane</location>
        <topology evidence="1">Multi-pass membrane protein</topology>
    </subcellularLocation>
</comment>
<dbReference type="Pfam" id="PF06459">
    <property type="entry name" value="RR_TM4-6"/>
    <property type="match status" value="1"/>
</dbReference>
<dbReference type="InterPro" id="IPR035762">
    <property type="entry name" value="SPRY3_RyR"/>
</dbReference>
<dbReference type="FunCoup" id="F6XF06">
    <property type="interactions" value="1151"/>
</dbReference>
<dbReference type="PROSITE" id="PS50222">
    <property type="entry name" value="EF_HAND_2"/>
    <property type="match status" value="1"/>
</dbReference>
<dbReference type="PRINTS" id="PR00795">
    <property type="entry name" value="RYANODINER"/>
</dbReference>
<evidence type="ECO:0000256" key="10">
    <source>
        <dbReference type="ARBA" id="ARBA00022989"/>
    </source>
</evidence>
<dbReference type="Proteomes" id="UP000002279">
    <property type="component" value="Unplaced"/>
</dbReference>
<keyword evidence="14" id="KW-0407">Ion channel</keyword>
<dbReference type="FunFam" id="2.60.120.920:FF:000002">
    <property type="entry name" value="ryanodine receptor isoform X2"/>
    <property type="match status" value="1"/>
</dbReference>
<dbReference type="Gene3D" id="1.10.490.160">
    <property type="match status" value="2"/>
</dbReference>
<organism evidence="21 22">
    <name type="scientific">Ornithorhynchus anatinus</name>
    <name type="common">Duckbill platypus</name>
    <dbReference type="NCBI Taxonomy" id="9258"/>
    <lineage>
        <taxon>Eukaryota</taxon>
        <taxon>Metazoa</taxon>
        <taxon>Chordata</taxon>
        <taxon>Craniata</taxon>
        <taxon>Vertebrata</taxon>
        <taxon>Euteleostomi</taxon>
        <taxon>Mammalia</taxon>
        <taxon>Monotremata</taxon>
        <taxon>Ornithorhynchidae</taxon>
        <taxon>Ornithorhynchus</taxon>
    </lineage>
</organism>